<dbReference type="Pfam" id="PF04434">
    <property type="entry name" value="SWIM"/>
    <property type="match status" value="1"/>
</dbReference>
<evidence type="ECO:0000313" key="7">
    <source>
        <dbReference type="EMBL" id="ESK52984.1"/>
    </source>
</evidence>
<reference evidence="7 8" key="1">
    <citation type="submission" date="2013-10" db="EMBL/GenBank/DDBJ databases">
        <title>The Genome Sequence of Acinetobacter brisouii CIP 110357.</title>
        <authorList>
            <consortium name="The Broad Institute Genomics Platform"/>
            <consortium name="The Broad Institute Genome Sequencing Center for Infectious Disease"/>
            <person name="Cerqueira G."/>
            <person name="Feldgarden M."/>
            <person name="Courvalin P."/>
            <person name="Grillot-Courvalin C."/>
            <person name="Clermont D."/>
            <person name="Rocha E."/>
            <person name="Yoon E.-J."/>
            <person name="Nemec A."/>
            <person name="Young S.K."/>
            <person name="Zeng Q."/>
            <person name="Gargeya S."/>
            <person name="Fitzgerald M."/>
            <person name="Abouelleil A."/>
            <person name="Alvarado L."/>
            <person name="Berlin A.M."/>
            <person name="Chapman S.B."/>
            <person name="Gainer-Dewar J."/>
            <person name="Goldberg J."/>
            <person name="Gnerre S."/>
            <person name="Griggs A."/>
            <person name="Gujja S."/>
            <person name="Hansen M."/>
            <person name="Howarth C."/>
            <person name="Imamovic A."/>
            <person name="Ireland A."/>
            <person name="Larimer J."/>
            <person name="McCowan C."/>
            <person name="Murphy C."/>
            <person name="Pearson M."/>
            <person name="Poon T.W."/>
            <person name="Priest M."/>
            <person name="Roberts A."/>
            <person name="Saif S."/>
            <person name="Shea T."/>
            <person name="Sykes S."/>
            <person name="Wortman J."/>
            <person name="Nusbaum C."/>
            <person name="Birren B."/>
        </authorList>
    </citation>
    <scope>NUCLEOTIDE SEQUENCE [LARGE SCALE GENOMIC DNA]</scope>
    <source>
        <strain evidence="7 8">CIP 110357</strain>
    </source>
</reference>
<feature type="domain" description="Helicase C-terminal" evidence="6">
    <location>
        <begin position="934"/>
        <end position="1094"/>
    </location>
</feature>
<dbReference type="Pfam" id="PF00176">
    <property type="entry name" value="SNF2-rel_dom"/>
    <property type="match status" value="1"/>
</dbReference>
<dbReference type="Gene3D" id="3.40.50.300">
    <property type="entry name" value="P-loop containing nucleotide triphosphate hydrolases"/>
    <property type="match status" value="1"/>
</dbReference>
<evidence type="ECO:0000313" key="8">
    <source>
        <dbReference type="Proteomes" id="UP000018418"/>
    </source>
</evidence>
<keyword evidence="1" id="KW-0378">Hydrolase</keyword>
<evidence type="ECO:0000256" key="1">
    <source>
        <dbReference type="ARBA" id="ARBA00022801"/>
    </source>
</evidence>
<dbReference type="SUPFAM" id="SSF52540">
    <property type="entry name" value="P-loop containing nucleoside triphosphate hydrolases"/>
    <property type="match status" value="2"/>
</dbReference>
<dbReference type="InterPro" id="IPR027417">
    <property type="entry name" value="P-loop_NTPase"/>
</dbReference>
<keyword evidence="3" id="KW-0863">Zinc-finger</keyword>
<dbReference type="AlphaFoldDB" id="V2VZ06"/>
<dbReference type="Proteomes" id="UP000018418">
    <property type="component" value="Unassembled WGS sequence"/>
</dbReference>
<dbReference type="Pfam" id="PF00271">
    <property type="entry name" value="Helicase_C"/>
    <property type="match status" value="1"/>
</dbReference>
<evidence type="ECO:0000259" key="4">
    <source>
        <dbReference type="PROSITE" id="PS50966"/>
    </source>
</evidence>
<evidence type="ECO:0000259" key="5">
    <source>
        <dbReference type="PROSITE" id="PS51192"/>
    </source>
</evidence>
<organism evidence="7 8">
    <name type="scientific">Acinetobacter brisouii CIP 110357</name>
    <dbReference type="NCBI Taxonomy" id="1341683"/>
    <lineage>
        <taxon>Bacteria</taxon>
        <taxon>Pseudomonadati</taxon>
        <taxon>Pseudomonadota</taxon>
        <taxon>Gammaproteobacteria</taxon>
        <taxon>Moraxellales</taxon>
        <taxon>Moraxellaceae</taxon>
        <taxon>Acinetobacter</taxon>
    </lineage>
</organism>
<dbReference type="GO" id="GO:0008270">
    <property type="term" value="F:zinc ion binding"/>
    <property type="evidence" value="ECO:0007669"/>
    <property type="project" value="UniProtKB-KW"/>
</dbReference>
<dbReference type="InterPro" id="IPR014001">
    <property type="entry name" value="Helicase_ATP-bd"/>
</dbReference>
<keyword evidence="2" id="KW-0067">ATP-binding</keyword>
<dbReference type="GO" id="GO:0005524">
    <property type="term" value="F:ATP binding"/>
    <property type="evidence" value="ECO:0007669"/>
    <property type="project" value="InterPro"/>
</dbReference>
<dbReference type="HOGENOM" id="CLU_000315_21_0_6"/>
<dbReference type="SMART" id="SM00490">
    <property type="entry name" value="HELICc"/>
    <property type="match status" value="1"/>
</dbReference>
<dbReference type="OrthoDB" id="9760715at2"/>
<feature type="domain" description="SWIM-type" evidence="4">
    <location>
        <begin position="52"/>
        <end position="89"/>
    </location>
</feature>
<dbReference type="Gene3D" id="3.40.50.10810">
    <property type="entry name" value="Tandem AAA-ATPase domain"/>
    <property type="match status" value="1"/>
</dbReference>
<evidence type="ECO:0000259" key="6">
    <source>
        <dbReference type="PROSITE" id="PS51194"/>
    </source>
</evidence>
<dbReference type="EMBL" id="AYEU01000001">
    <property type="protein sequence ID" value="ESK52984.1"/>
    <property type="molecule type" value="Genomic_DNA"/>
</dbReference>
<dbReference type="RefSeq" id="WP_004898915.1">
    <property type="nucleotide sequence ID" value="NZ_BBTI01000003.1"/>
</dbReference>
<dbReference type="InterPro" id="IPR000330">
    <property type="entry name" value="SNF2_N"/>
</dbReference>
<keyword evidence="3" id="KW-0862">Zinc</keyword>
<dbReference type="PANTHER" id="PTHR10799">
    <property type="entry name" value="SNF2/RAD54 HELICASE FAMILY"/>
    <property type="match status" value="1"/>
</dbReference>
<comment type="caution">
    <text evidence="7">The sequence shown here is derived from an EMBL/GenBank/DDBJ whole genome shotgun (WGS) entry which is preliminary data.</text>
</comment>
<keyword evidence="3" id="KW-0479">Metal-binding</keyword>
<dbReference type="PROSITE" id="PS51194">
    <property type="entry name" value="HELICASE_CTER"/>
    <property type="match status" value="1"/>
</dbReference>
<protein>
    <submittedName>
        <fullName evidence="7">Uncharacterized protein</fullName>
    </submittedName>
</protein>
<dbReference type="InterPro" id="IPR049730">
    <property type="entry name" value="SNF2/RAD54-like_C"/>
</dbReference>
<gene>
    <name evidence="7" type="ORF">P255_00089</name>
</gene>
<keyword evidence="2" id="KW-0547">Nucleotide-binding</keyword>
<dbReference type="CDD" id="cd18793">
    <property type="entry name" value="SF2_C_SNF"/>
    <property type="match status" value="1"/>
</dbReference>
<dbReference type="GO" id="GO:0016787">
    <property type="term" value="F:hydrolase activity"/>
    <property type="evidence" value="ECO:0007669"/>
    <property type="project" value="UniProtKB-KW"/>
</dbReference>
<dbReference type="PROSITE" id="PS51192">
    <property type="entry name" value="HELICASE_ATP_BIND_1"/>
    <property type="match status" value="1"/>
</dbReference>
<dbReference type="STRING" id="396323.VH98_05760"/>
<dbReference type="InterPro" id="IPR038718">
    <property type="entry name" value="SNF2-like_sf"/>
</dbReference>
<proteinExistence type="predicted"/>
<keyword evidence="2" id="KW-0347">Helicase</keyword>
<evidence type="ECO:0000256" key="2">
    <source>
        <dbReference type="ARBA" id="ARBA00022806"/>
    </source>
</evidence>
<evidence type="ECO:0000256" key="3">
    <source>
        <dbReference type="PROSITE-ProRule" id="PRU00325"/>
    </source>
</evidence>
<accession>V2VZ06</accession>
<dbReference type="PATRIC" id="fig|1341683.3.peg.88"/>
<dbReference type="SMART" id="SM00487">
    <property type="entry name" value="DEXDc"/>
    <property type="match status" value="1"/>
</dbReference>
<dbReference type="PROSITE" id="PS50966">
    <property type="entry name" value="ZF_SWIM"/>
    <property type="match status" value="1"/>
</dbReference>
<name>V2VZ06_9GAMM</name>
<dbReference type="InterPro" id="IPR001650">
    <property type="entry name" value="Helicase_C-like"/>
</dbReference>
<dbReference type="InterPro" id="IPR007527">
    <property type="entry name" value="Znf_SWIM"/>
</dbReference>
<keyword evidence="8" id="KW-1185">Reference proteome</keyword>
<dbReference type="GO" id="GO:0004386">
    <property type="term" value="F:helicase activity"/>
    <property type="evidence" value="ECO:0007669"/>
    <property type="project" value="UniProtKB-KW"/>
</dbReference>
<sequence length="1100" mass="126935">MKIVQLLSTFDSATIERSRRYISEIDAEQLSVQPQSANRWLIQAQVKGQSTYRTRVTLDAARQQVLQSRCSCPVGDHCKHGAALVQYVVQHHLITSPQIENTSSAWSQRFESTLNHLQVHPEMTSVLEENYFIYIVERQPQTGLMSLQLYKVRRNKQGEIREAKQYTNYANILNAHVDTTVQERVLFQEIYSAQNTKKNNQLPSHTLSFKGLPANLLQQVTQYGWLYAEDYKHAPLRWSDALYQLDFTWETQPDGQSEQLIADIYALGSKNELKHVPHIWILATQPLTYIDLRQNSIGRVEADYRYDIIDDLLNMPTIPSHLLGQMEQTLQRYRVDQTVSAYPLEQNLPEMQGNPTAVLRFGDQAHLDQIFSKNDLACASVFFDYPTGRIAANYAENSFVGQYEQQPVRQIRDLKQEQNLLRKLWDHLPNIAWLEQLPQLKLPYVDMTNLVCIDAHELISALLPVNLIEALNWKVEHSAQSLFNLQLAQHVDVALTQADERYEWFNIGMTIQDQRGHKHNLAELLARLIQLHPKLLDIQRLHEFDEDHYFVLPISHAPSLLIYLKDIKPILIHLNQLFNQEDDFQLDVYDVALLSQANDLNLNLYHADRLKQFVQRLQQGEQQPVATPAGFCGELRSYQQQGLGWLQFLTETRHGGILADDMGLGKTAQTLAHILLQQQAGKLNKTPVLIICPTSLTSNWFKEAQKFTPQLKVLVLHGHNRHVHFQHLPEYDVIISTYPLLARDIHLLKNQKFHTVVLDEAHYIKNPNAKVSQAARQLQSQYRLCLTGTPLENHLGELWSLFHFLMPGFLGTQDHFNRKYRYPIERQQRVDLQERLILRTRPFILRRLKTEVAKELPKKTTIEVNIDMNDAQLKLYEALRTAMQSNVRRLLAERGLKRSHIQILDALLKLRQVCCHPRLLNLEGMNSHKIHSAKLDYLMETLPDMLQEGRKILIFSQFTSMLGLIGDALQKQGIEFVKLTGQTQKRDEVIQRFQSGEVPIFLISLKAGGVGLNLTAADTVIHYDPWWNPAAEEQASDRAWRIGQDKPVFVYKLIMNQSIEEKILLMQKNKAQLAQSILSKNSQINAAFSEDELLQLFDAT</sequence>
<feature type="domain" description="Helicase ATP-binding" evidence="5">
    <location>
        <begin position="647"/>
        <end position="808"/>
    </location>
</feature>
<dbReference type="CDD" id="cd18012">
    <property type="entry name" value="DEXQc_arch_SWI2_SNF2"/>
    <property type="match status" value="1"/>
</dbReference>